<evidence type="ECO:0000313" key="3">
    <source>
        <dbReference type="Proteomes" id="UP000324233"/>
    </source>
</evidence>
<feature type="region of interest" description="Disordered" evidence="1">
    <location>
        <begin position="522"/>
        <end position="557"/>
    </location>
</feature>
<dbReference type="Gene3D" id="2.60.120.380">
    <property type="match status" value="1"/>
</dbReference>
<sequence length="812" mass="82867">MPSSAAATVIVASPADHSQIRIPLTQITVTFPEEADFLWGEGAVELQRVGPDGSASTYIGLADMPLPGFDGDGTTATIQLDSPLPAGHYRLVLAANTAESFWFGSGLWDSSEDQVLSDFTVASQGATLDAATDLGVVGGDVTTVSNSLDLAARNDVQLYKLTLASGQEWRLGIQVDAQSIGSGLLPALALFDASGNVIQVRNDGTGRPLAPNDPYLFARLSAGTYYVGVSGAWNLPGQAGGYDPVSGTMGTSGVPQEGGAYRLSLVADAIDAPTAVTGFSLHWADPLDPSPTTLTVAFSGPIDGQSLLSWKPLFAVDGSGRQWPLIPVGYDEGLSQVTFAFDGPTPAGSYTLVDPAGGLTDLVGDVPVATGLPAGVLATWTVGDRPTAPGEDDLGVIWPSQAGGKSGVIHLVPGESRSLRVVVPVGDLYSIIKEVSGGAVQVTRLGQDGAEVDQSTGTKTLAFLEPGVYLLTFRATGDQAATISWSIRGEPLDPDSLVNNGVGQSPALTLRIAGTPFGVLTPESPPAQPAVATSGPALLDPQPFAGGRSSGPDAAAESAGPRVILAARAQEPPRAAFLAGSLPISLDSGLAGRPDALGGPQGVADAQSGRGLVAQAQQAGTLGNRFAYPWDEAAKPGAEPDSEDADPAPAVGQPSAAGPRVAAGEEVVLASQDADALAIRRADRVAELAGSLFRWLLPRSTADDEARGDAGLSAASAGSVSVALSPAGDADGAKDGGLPLGSGRIERAEMVVPIGVLVAAAGVHRLRQLVARWWRRPVARHTPAPHGLPGRPHRKRAGRPRHSASCGRGRAS</sequence>
<dbReference type="Proteomes" id="UP000324233">
    <property type="component" value="Chromosome"/>
</dbReference>
<evidence type="ECO:0000313" key="2">
    <source>
        <dbReference type="EMBL" id="QEH32979.1"/>
    </source>
</evidence>
<dbReference type="NCBIfam" id="NF038127">
    <property type="entry name" value="FDP_fam"/>
    <property type="match status" value="1"/>
</dbReference>
<name>A0A5B9VXW3_9BACT</name>
<feature type="region of interest" description="Disordered" evidence="1">
    <location>
        <begin position="632"/>
        <end position="659"/>
    </location>
</feature>
<dbReference type="AlphaFoldDB" id="A0A5B9VXW3"/>
<protein>
    <submittedName>
        <fullName evidence="2">Uncharacterized protein</fullName>
    </submittedName>
</protein>
<accession>A0A5B9VXW3</accession>
<proteinExistence type="predicted"/>
<reference evidence="2 3" key="1">
    <citation type="submission" date="2019-08" db="EMBL/GenBank/DDBJ databases">
        <title>Deep-cultivation of Planctomycetes and their phenomic and genomic characterization uncovers novel biology.</title>
        <authorList>
            <person name="Wiegand S."/>
            <person name="Jogler M."/>
            <person name="Boedeker C."/>
            <person name="Pinto D."/>
            <person name="Vollmers J."/>
            <person name="Rivas-Marin E."/>
            <person name="Kohn T."/>
            <person name="Peeters S.H."/>
            <person name="Heuer A."/>
            <person name="Rast P."/>
            <person name="Oberbeckmann S."/>
            <person name="Bunk B."/>
            <person name="Jeske O."/>
            <person name="Meyerdierks A."/>
            <person name="Storesund J.E."/>
            <person name="Kallscheuer N."/>
            <person name="Luecker S."/>
            <person name="Lage O.M."/>
            <person name="Pohl T."/>
            <person name="Merkel B.J."/>
            <person name="Hornburger P."/>
            <person name="Mueller R.-W."/>
            <person name="Bruemmer F."/>
            <person name="Labrenz M."/>
            <person name="Spormann A.M."/>
            <person name="Op den Camp H."/>
            <person name="Overmann J."/>
            <person name="Amann R."/>
            <person name="Jetten M.S.M."/>
            <person name="Mascher T."/>
            <person name="Medema M.H."/>
            <person name="Devos D.P."/>
            <person name="Kaster A.-K."/>
            <person name="Ovreas L."/>
            <person name="Rohde M."/>
            <person name="Galperin M.Y."/>
            <person name="Jogler C."/>
        </authorList>
    </citation>
    <scope>NUCLEOTIDE SEQUENCE [LARGE SCALE GENOMIC DNA]</scope>
    <source>
        <strain evidence="2 3">OJF2</strain>
    </source>
</reference>
<dbReference type="EMBL" id="CP042997">
    <property type="protein sequence ID" value="QEH32979.1"/>
    <property type="molecule type" value="Genomic_DNA"/>
</dbReference>
<dbReference type="KEGG" id="agv:OJF2_14710"/>
<organism evidence="2 3">
    <name type="scientific">Aquisphaera giovannonii</name>
    <dbReference type="NCBI Taxonomy" id="406548"/>
    <lineage>
        <taxon>Bacteria</taxon>
        <taxon>Pseudomonadati</taxon>
        <taxon>Planctomycetota</taxon>
        <taxon>Planctomycetia</taxon>
        <taxon>Isosphaerales</taxon>
        <taxon>Isosphaeraceae</taxon>
        <taxon>Aquisphaera</taxon>
    </lineage>
</organism>
<gene>
    <name evidence="2" type="ORF">OJF2_14710</name>
</gene>
<feature type="region of interest" description="Disordered" evidence="1">
    <location>
        <begin position="780"/>
        <end position="812"/>
    </location>
</feature>
<evidence type="ECO:0000256" key="1">
    <source>
        <dbReference type="SAM" id="MobiDB-lite"/>
    </source>
</evidence>
<keyword evidence="3" id="KW-1185">Reference proteome</keyword>
<feature type="compositionally biased region" description="Basic residues" evidence="1">
    <location>
        <begin position="791"/>
        <end position="802"/>
    </location>
</feature>